<gene>
    <name evidence="2" type="ORF">EII34_07470</name>
</gene>
<accession>A0A3P1T710</accession>
<dbReference type="Proteomes" id="UP000280819">
    <property type="component" value="Unassembled WGS sequence"/>
</dbReference>
<feature type="domain" description="DUF6493" evidence="1">
    <location>
        <begin position="94"/>
        <end position="236"/>
    </location>
</feature>
<dbReference type="InterPro" id="IPR045472">
    <property type="entry name" value="DUF6493"/>
</dbReference>
<dbReference type="Pfam" id="PF20103">
    <property type="entry name" value="DUF6493"/>
    <property type="match status" value="1"/>
</dbReference>
<dbReference type="EMBL" id="RQZG01000007">
    <property type="protein sequence ID" value="RRD05169.1"/>
    <property type="molecule type" value="Genomic_DNA"/>
</dbReference>
<evidence type="ECO:0000313" key="2">
    <source>
        <dbReference type="EMBL" id="RRD05169.1"/>
    </source>
</evidence>
<dbReference type="OrthoDB" id="3245799at2"/>
<name>A0A3P1T710_9ACTN</name>
<dbReference type="RefSeq" id="WP_124844490.1">
    <property type="nucleotide sequence ID" value="NZ_RQZG01000007.1"/>
</dbReference>
<evidence type="ECO:0000313" key="3">
    <source>
        <dbReference type="Proteomes" id="UP000280819"/>
    </source>
</evidence>
<proteinExistence type="predicted"/>
<evidence type="ECO:0000259" key="1">
    <source>
        <dbReference type="Pfam" id="PF20103"/>
    </source>
</evidence>
<organism evidence="2 3">
    <name type="scientific">Arachnia propionica</name>
    <dbReference type="NCBI Taxonomy" id="1750"/>
    <lineage>
        <taxon>Bacteria</taxon>
        <taxon>Bacillati</taxon>
        <taxon>Actinomycetota</taxon>
        <taxon>Actinomycetes</taxon>
        <taxon>Propionibacteriales</taxon>
        <taxon>Propionibacteriaceae</taxon>
        <taxon>Arachnia</taxon>
    </lineage>
</organism>
<comment type="caution">
    <text evidence="2">The sequence shown here is derived from an EMBL/GenBank/DDBJ whole genome shotgun (WGS) entry which is preliminary data.</text>
</comment>
<protein>
    <recommendedName>
        <fullName evidence="1">DUF6493 domain-containing protein</fullName>
    </recommendedName>
</protein>
<reference evidence="2 3" key="1">
    <citation type="submission" date="2018-11" db="EMBL/GenBank/DDBJ databases">
        <title>Genomes From Bacteria Associated with the Canine Oral Cavity: a Test Case for Automated Genome-Based Taxonomic Assignment.</title>
        <authorList>
            <person name="Coil D.A."/>
            <person name="Jospin G."/>
            <person name="Darling A.E."/>
            <person name="Wallis C."/>
            <person name="Davis I.J."/>
            <person name="Harris S."/>
            <person name="Eisen J.A."/>
            <person name="Holcombe L.J."/>
            <person name="O'Flynn C."/>
        </authorList>
    </citation>
    <scope>NUCLEOTIDE SEQUENCE [LARGE SCALE GENOMIC DNA]</scope>
    <source>
        <strain evidence="2 3">OH887_COT-365</strain>
    </source>
</reference>
<dbReference type="AlphaFoldDB" id="A0A3P1T710"/>
<sequence length="512" mass="56380">MGVNMTWFDASRGLRWHTVVELEKVLDHFFALEPSLVEVHAFLLGLQAQHGELPSRLVGTAYQTRLRELFEGLEVEHDEAYVRTLVTASEGHRLHLLRRDERMRELIWQVLAWDGGTDDSLASLDRSAYGPRAHWASDIASLVAEGLLDRPRVLRACLAGLLRDLPAYHANWFSGLYTELRPTPQEAATDQDLLLRALDTGINATVSMATRQLAAVQRAGRLDSAEFLDHCHPPLTGARSIALTGVRIIQRLDAPAERKAEALAIALSHPHADVQIAAAEALRGLGVEEVLREGAQLLSPAVAAQFGLDVAETVAQEVDGEIGSALRVWAIRMREVVEMVRGQRPRRALLATPSDGDGWITWDEFAERAADPTPAPPADLFQGIWRLRPDERERGAALVGVPVPERTSYDEEFWQDLHTLHPQHLQAVALAFPDDTSPLVPTASMAIHRGLAEVAPRQLDRGATGMAKLLTLLCDEQVRRGRATVDPVLRGWLEQFSGGSAAAKAARRLLDA</sequence>